<dbReference type="GO" id="GO:0016052">
    <property type="term" value="P:carbohydrate catabolic process"/>
    <property type="evidence" value="ECO:0007669"/>
    <property type="project" value="TreeGrafter"/>
</dbReference>
<gene>
    <name evidence="5" type="ORF">I8531_001870</name>
</gene>
<evidence type="ECO:0000313" key="6">
    <source>
        <dbReference type="Proteomes" id="UP000867740"/>
    </source>
</evidence>
<evidence type="ECO:0000256" key="2">
    <source>
        <dbReference type="ARBA" id="ARBA00022723"/>
    </source>
</evidence>
<name>A0A9P3TA88_KLUIN</name>
<dbReference type="Proteomes" id="UP000867740">
    <property type="component" value="Unassembled WGS sequence"/>
</dbReference>
<dbReference type="Gene3D" id="3.20.20.120">
    <property type="entry name" value="Enolase-like C-terminal domain"/>
    <property type="match status" value="1"/>
</dbReference>
<reference evidence="5" key="2">
    <citation type="submission" date="2020-10" db="EMBL/GenBank/DDBJ databases">
        <authorList>
            <consortium name="NCBI Pathogen Detection Project"/>
        </authorList>
    </citation>
    <scope>NUCLEOTIDE SEQUENCE</scope>
    <source>
        <strain evidence="5">CAVp300</strain>
    </source>
</reference>
<dbReference type="CDD" id="cd03316">
    <property type="entry name" value="MR_like"/>
    <property type="match status" value="1"/>
</dbReference>
<dbReference type="InterPro" id="IPR046945">
    <property type="entry name" value="RHMD-like"/>
</dbReference>
<dbReference type="InterPro" id="IPR036849">
    <property type="entry name" value="Enolase-like_C_sf"/>
</dbReference>
<evidence type="ECO:0000313" key="5">
    <source>
        <dbReference type="EMBL" id="HAT3581580.1"/>
    </source>
</evidence>
<dbReference type="GO" id="GO:0000287">
    <property type="term" value="F:magnesium ion binding"/>
    <property type="evidence" value="ECO:0007669"/>
    <property type="project" value="TreeGrafter"/>
</dbReference>
<dbReference type="Pfam" id="PF02746">
    <property type="entry name" value="MR_MLE_N"/>
    <property type="match status" value="1"/>
</dbReference>
<comment type="cofactor">
    <cofactor evidence="1">
        <name>Mg(2+)</name>
        <dbReference type="ChEBI" id="CHEBI:18420"/>
    </cofactor>
</comment>
<evidence type="ECO:0000256" key="1">
    <source>
        <dbReference type="ARBA" id="ARBA00001946"/>
    </source>
</evidence>
<protein>
    <submittedName>
        <fullName evidence="5">Mandelate racemase/muconate lactonizing enzyme family protein</fullName>
    </submittedName>
</protein>
<dbReference type="InterPro" id="IPR013342">
    <property type="entry name" value="Mandelate_racemase_C"/>
</dbReference>
<dbReference type="InterPro" id="IPR029065">
    <property type="entry name" value="Enolase_C-like"/>
</dbReference>
<evidence type="ECO:0000256" key="3">
    <source>
        <dbReference type="ARBA" id="ARBA00022842"/>
    </source>
</evidence>
<reference evidence="5" key="1">
    <citation type="journal article" date="2018" name="Genome Biol.">
        <title>SKESA: strategic k-mer extension for scrupulous assemblies.</title>
        <authorList>
            <person name="Souvorov A."/>
            <person name="Agarwala R."/>
            <person name="Lipman D.J."/>
        </authorList>
    </citation>
    <scope>NUCLEOTIDE SEQUENCE</scope>
    <source>
        <strain evidence="5">CAVp300</strain>
    </source>
</reference>
<dbReference type="GO" id="GO:0009063">
    <property type="term" value="P:amino acid catabolic process"/>
    <property type="evidence" value="ECO:0007669"/>
    <property type="project" value="InterPro"/>
</dbReference>
<dbReference type="PANTHER" id="PTHR13794">
    <property type="entry name" value="ENOLASE SUPERFAMILY, MANDELATE RACEMASE"/>
    <property type="match status" value="1"/>
</dbReference>
<dbReference type="PROSITE" id="PS00909">
    <property type="entry name" value="MR_MLE_2"/>
    <property type="match status" value="1"/>
</dbReference>
<feature type="domain" description="Mandelate racemase/muconate lactonizing enzyme C-terminal" evidence="4">
    <location>
        <begin position="157"/>
        <end position="248"/>
    </location>
</feature>
<dbReference type="SMART" id="SM00922">
    <property type="entry name" value="MR_MLE"/>
    <property type="match status" value="1"/>
</dbReference>
<dbReference type="SFLD" id="SFLDS00001">
    <property type="entry name" value="Enolase"/>
    <property type="match status" value="1"/>
</dbReference>
<dbReference type="PANTHER" id="PTHR13794:SF58">
    <property type="entry name" value="MITOCHONDRIAL ENOLASE SUPERFAMILY MEMBER 1"/>
    <property type="match status" value="1"/>
</dbReference>
<proteinExistence type="predicted"/>
<dbReference type="Gene3D" id="3.30.390.10">
    <property type="entry name" value="Enolase-like, N-terminal domain"/>
    <property type="match status" value="1"/>
</dbReference>
<dbReference type="Pfam" id="PF13378">
    <property type="entry name" value="MR_MLE_C"/>
    <property type="match status" value="1"/>
</dbReference>
<keyword evidence="2" id="KW-0479">Metal-binding</keyword>
<dbReference type="RefSeq" id="WP_047368994.1">
    <property type="nucleotide sequence ID" value="NZ_CABMNU010000005.1"/>
</dbReference>
<dbReference type="SUPFAM" id="SSF51604">
    <property type="entry name" value="Enolase C-terminal domain-like"/>
    <property type="match status" value="1"/>
</dbReference>
<keyword evidence="3" id="KW-0460">Magnesium</keyword>
<organism evidence="5 6">
    <name type="scientific">Kluyvera intermedia</name>
    <name type="common">Enterobacter intermedius</name>
    <dbReference type="NCBI Taxonomy" id="61648"/>
    <lineage>
        <taxon>Bacteria</taxon>
        <taxon>Pseudomonadati</taxon>
        <taxon>Pseudomonadota</taxon>
        <taxon>Gammaproteobacteria</taxon>
        <taxon>Enterobacterales</taxon>
        <taxon>Enterobacteriaceae</taxon>
        <taxon>Kluyvera</taxon>
    </lineage>
</organism>
<sequence>MKIQKIEVIRIAIPFESGRQKKENAQQDYNAASPLLSKMETLLIKVHADNGLYGWGEAFGHLSNPVTFPALENLVAPFFVGRTFSTTDDIANIMQEAEVALHGFGRTGPVRYALSAVDIALWDLLGKQQQLPLWKMLGASRNLIGLYPSLVSYDNDPQAVASKVREVFELGYREIKLHETTWEAIAAARDVLGDRGELMVDVNCPWTPQEAFAHAQRLKPLNLQWLEEPVWPPEDVCGLAKVREAGVPLSAGENAAGDGDFFNLILQRAVDILQPSVSKVGGITAMLRVIELAQTHGVKVVPHCFYYGAGMLATAHLVAMLPDNIRLEVPYIQWMPPLHDFLNYHPEMTLSDKPGLGFEPDESVIAAHLLASAICSSAKGERHA</sequence>
<comment type="caution">
    <text evidence="5">The sequence shown here is derived from an EMBL/GenBank/DDBJ whole genome shotgun (WGS) entry which is preliminary data.</text>
</comment>
<dbReference type="AlphaFoldDB" id="A0A9P3TA88"/>
<dbReference type="InterPro" id="IPR029017">
    <property type="entry name" value="Enolase-like_N"/>
</dbReference>
<dbReference type="InterPro" id="IPR013341">
    <property type="entry name" value="Mandelate_racemase_N_dom"/>
</dbReference>
<accession>A0A9P3TA88</accession>
<dbReference type="GO" id="GO:0016836">
    <property type="term" value="F:hydro-lyase activity"/>
    <property type="evidence" value="ECO:0007669"/>
    <property type="project" value="TreeGrafter"/>
</dbReference>
<dbReference type="EMBL" id="DACSUM010000012">
    <property type="protein sequence ID" value="HAT3581580.1"/>
    <property type="molecule type" value="Genomic_DNA"/>
</dbReference>
<evidence type="ECO:0000259" key="4">
    <source>
        <dbReference type="SMART" id="SM00922"/>
    </source>
</evidence>
<dbReference type="InterPro" id="IPR018110">
    <property type="entry name" value="Mandel_Rmase/mucon_lact_enz_CS"/>
</dbReference>
<dbReference type="SUPFAM" id="SSF54826">
    <property type="entry name" value="Enolase N-terminal domain-like"/>
    <property type="match status" value="1"/>
</dbReference>